<feature type="binding site" description="axial binding residue" evidence="14">
    <location>
        <position position="89"/>
    </location>
    <ligand>
        <name>heme</name>
        <dbReference type="ChEBI" id="CHEBI:30413"/>
        <label>1</label>
    </ligand>
    <ligandPart>
        <name>Fe</name>
        <dbReference type="ChEBI" id="CHEBI:18248"/>
    </ligandPart>
</feature>
<dbReference type="Gene3D" id="1.10.3820.10">
    <property type="entry name" value="Di-heme elbow motif domain"/>
    <property type="match status" value="1"/>
</dbReference>
<dbReference type="RefSeq" id="WP_227118076.1">
    <property type="nucleotide sequence ID" value="NZ_LT598928.1"/>
</dbReference>
<keyword evidence="8 12" id="KW-0249">Electron transport</keyword>
<evidence type="ECO:0000256" key="5">
    <source>
        <dbReference type="ARBA" id="ARBA00022617"/>
    </source>
</evidence>
<dbReference type="PROSITE" id="PS51257">
    <property type="entry name" value="PROKAR_LIPOPROTEIN"/>
    <property type="match status" value="1"/>
</dbReference>
<evidence type="ECO:0000256" key="4">
    <source>
        <dbReference type="ARBA" id="ARBA00022475"/>
    </source>
</evidence>
<feature type="binding site" description="covalent" evidence="13">
    <location>
        <position position="161"/>
    </location>
    <ligand>
        <name>heme</name>
        <dbReference type="ChEBI" id="CHEBI:30413"/>
        <label>4</label>
    </ligand>
</feature>
<organism evidence="16">
    <name type="scientific">uncultured Desulfovibrio sp</name>
    <dbReference type="NCBI Taxonomy" id="167968"/>
    <lineage>
        <taxon>Bacteria</taxon>
        <taxon>Pseudomonadati</taxon>
        <taxon>Thermodesulfobacteriota</taxon>
        <taxon>Desulfovibrionia</taxon>
        <taxon>Desulfovibrionales</taxon>
        <taxon>Desulfovibrionaceae</taxon>
        <taxon>Desulfovibrio</taxon>
        <taxon>environmental samples</taxon>
    </lineage>
</organism>
<keyword evidence="5 12" id="KW-0349">Heme</keyword>
<evidence type="ECO:0000256" key="8">
    <source>
        <dbReference type="ARBA" id="ARBA00022982"/>
    </source>
</evidence>
<name>A0A212K272_9BACT</name>
<dbReference type="InterPro" id="IPR036280">
    <property type="entry name" value="Multihaem_cyt_sf"/>
</dbReference>
<dbReference type="SUPFAM" id="SSF48695">
    <property type="entry name" value="Multiheme cytochromes"/>
    <property type="match status" value="1"/>
</dbReference>
<evidence type="ECO:0000256" key="11">
    <source>
        <dbReference type="ARBA" id="ARBA00023136"/>
    </source>
</evidence>
<dbReference type="Pfam" id="PF03264">
    <property type="entry name" value="Cytochrom_NNT"/>
    <property type="match status" value="1"/>
</dbReference>
<evidence type="ECO:0000313" key="16">
    <source>
        <dbReference type="EMBL" id="SBW05605.1"/>
    </source>
</evidence>
<evidence type="ECO:0000256" key="2">
    <source>
        <dbReference type="ARBA" id="ARBA00007395"/>
    </source>
</evidence>
<keyword evidence="9" id="KW-1133">Transmembrane helix</keyword>
<dbReference type="GO" id="GO:0019333">
    <property type="term" value="P:denitrification pathway"/>
    <property type="evidence" value="ECO:0007669"/>
    <property type="project" value="InterPro"/>
</dbReference>
<comment type="similarity">
    <text evidence="2">Belongs to the NapC/NirT/NrfH family.</text>
</comment>
<keyword evidence="11" id="KW-0472">Membrane</keyword>
<feature type="binding site" description="covalent" evidence="13">
    <location>
        <position position="65"/>
    </location>
    <ligand>
        <name>heme</name>
        <dbReference type="ChEBI" id="CHEBI:30413"/>
        <label>2</label>
    </ligand>
</feature>
<keyword evidence="4" id="KW-1003">Cell membrane</keyword>
<evidence type="ECO:0000256" key="14">
    <source>
        <dbReference type="PIRSR" id="PIRSR000013-2"/>
    </source>
</evidence>
<feature type="binding site" evidence="13">
    <location>
        <position position="82"/>
    </location>
    <ligand>
        <name>a menaquinol</name>
        <dbReference type="ChEBI" id="CHEBI:18151"/>
    </ligand>
</feature>
<dbReference type="PANTHER" id="PTHR30333">
    <property type="entry name" value="CYTOCHROME C-TYPE PROTEIN"/>
    <property type="match status" value="1"/>
</dbReference>
<feature type="binding site" description="covalent" evidence="13">
    <location>
        <position position="119"/>
    </location>
    <ligand>
        <name>heme</name>
        <dbReference type="ChEBI" id="CHEBI:30413"/>
        <label>3</label>
    </ligand>
</feature>
<evidence type="ECO:0000256" key="10">
    <source>
        <dbReference type="ARBA" id="ARBA00023004"/>
    </source>
</evidence>
<comment type="cofactor">
    <cofactor evidence="13">
        <name>heme</name>
        <dbReference type="ChEBI" id="CHEBI:30413"/>
    </cofactor>
    <text evidence="13">Binds 4 heme groups per subunit.</text>
</comment>
<evidence type="ECO:0000256" key="12">
    <source>
        <dbReference type="PIRNR" id="PIRNR000013"/>
    </source>
</evidence>
<proteinExistence type="inferred from homology"/>
<feature type="binding site" description="covalent" evidence="13">
    <location>
        <position position="122"/>
    </location>
    <ligand>
        <name>heme</name>
        <dbReference type="ChEBI" id="CHEBI:30413"/>
        <label>3</label>
    </ligand>
</feature>
<gene>
    <name evidence="16" type="primary">napC</name>
    <name evidence="16" type="ORF">KM92DES2_12077</name>
</gene>
<sequence length="190" mass="20702">MPYPSKRVWIVGCIALAACVGLAAAGVSYSSRTEFCLSCHEMRVYQDELMLSPHAKDAQGKAIGCSQCHIPSGNLARMLGAKAWMGIKDLWVHNVEGGTDLDRAAMQPIARRFTDDANCRACHQDLTRNAKADGPISAEGLLAHDNYEGKNGQARSGCVGCHRNLAHLPAFDERIPANQKFAQKIKEIRP</sequence>
<evidence type="ECO:0000256" key="6">
    <source>
        <dbReference type="ARBA" id="ARBA00022692"/>
    </source>
</evidence>
<dbReference type="InterPro" id="IPR005126">
    <property type="entry name" value="NapC/NirT_cyt_c_N"/>
</dbReference>
<dbReference type="GO" id="GO:0005886">
    <property type="term" value="C:plasma membrane"/>
    <property type="evidence" value="ECO:0007669"/>
    <property type="project" value="UniProtKB-SubCell"/>
</dbReference>
<feature type="binding site" description="axial binding residue" evidence="14">
    <location>
        <position position="162"/>
    </location>
    <ligand>
        <name>heme</name>
        <dbReference type="ChEBI" id="CHEBI:30413"/>
        <label>4</label>
    </ligand>
    <ligandPart>
        <name>Fe</name>
        <dbReference type="ChEBI" id="CHEBI:18248"/>
    </ligandPart>
</feature>
<comment type="subcellular location">
    <subcellularLocation>
        <location evidence="1">Cell membrane</location>
        <topology evidence="1">Single-pass membrane protein</topology>
    </subcellularLocation>
</comment>
<dbReference type="InterPro" id="IPR024717">
    <property type="entry name" value="NapC/NirT/NrfH"/>
</dbReference>
<keyword evidence="10 12" id="KW-0408">Iron</keyword>
<feature type="binding site" description="covalent" evidence="13">
    <location>
        <position position="36"/>
    </location>
    <ligand>
        <name>heme</name>
        <dbReference type="ChEBI" id="CHEBI:30413"/>
        <label>1</label>
    </ligand>
</feature>
<evidence type="ECO:0000256" key="1">
    <source>
        <dbReference type="ARBA" id="ARBA00004162"/>
    </source>
</evidence>
<feature type="binding site" evidence="13">
    <location>
        <position position="89"/>
    </location>
    <ligand>
        <name>a menaquinol</name>
        <dbReference type="ChEBI" id="CHEBI:18151"/>
    </ligand>
</feature>
<keyword evidence="3 12" id="KW-0813">Transport</keyword>
<dbReference type="InterPro" id="IPR051174">
    <property type="entry name" value="Cytochrome_c-type_ET"/>
</dbReference>
<dbReference type="GO" id="GO:0046872">
    <property type="term" value="F:metal ion binding"/>
    <property type="evidence" value="ECO:0007669"/>
    <property type="project" value="UniProtKB-KW"/>
</dbReference>
<evidence type="ECO:0000256" key="3">
    <source>
        <dbReference type="ARBA" id="ARBA00022448"/>
    </source>
</evidence>
<evidence type="ECO:0000259" key="15">
    <source>
        <dbReference type="Pfam" id="PF03264"/>
    </source>
</evidence>
<keyword evidence="6" id="KW-0812">Transmembrane</keyword>
<protein>
    <recommendedName>
        <fullName evidence="12">Cytochrome c-type protein</fullName>
    </recommendedName>
</protein>
<evidence type="ECO:0000256" key="9">
    <source>
        <dbReference type="ARBA" id="ARBA00022989"/>
    </source>
</evidence>
<feature type="binding site" description="axial binding residue" evidence="14">
    <location>
        <position position="123"/>
    </location>
    <ligand>
        <name>heme</name>
        <dbReference type="ChEBI" id="CHEBI:30413"/>
        <label>3</label>
    </ligand>
    <ligandPart>
        <name>Fe</name>
        <dbReference type="ChEBI" id="CHEBI:18248"/>
    </ligandPart>
</feature>
<evidence type="ECO:0000256" key="7">
    <source>
        <dbReference type="ARBA" id="ARBA00022723"/>
    </source>
</evidence>
<feature type="binding site" description="covalent" evidence="13">
    <location>
        <position position="39"/>
    </location>
    <ligand>
        <name>heme</name>
        <dbReference type="ChEBI" id="CHEBI:30413"/>
        <label>1</label>
    </ligand>
</feature>
<feature type="binding site" description="axial binding residue" evidence="14">
    <location>
        <position position="167"/>
    </location>
    <ligand>
        <name>heme</name>
        <dbReference type="ChEBI" id="CHEBI:30413"/>
        <label>2</label>
    </ligand>
    <ligandPart>
        <name>Fe</name>
        <dbReference type="ChEBI" id="CHEBI:18248"/>
    </ligandPart>
</feature>
<dbReference type="InterPro" id="IPR038266">
    <property type="entry name" value="NapC/NirT_cytc_sf"/>
</dbReference>
<accession>A0A212K272</accession>
<feature type="binding site" description="covalent" evidence="13">
    <location>
        <position position="158"/>
    </location>
    <ligand>
        <name>heme</name>
        <dbReference type="ChEBI" id="CHEBI:30413"/>
        <label>4</label>
    </ligand>
</feature>
<dbReference type="GO" id="GO:0020037">
    <property type="term" value="F:heme binding"/>
    <property type="evidence" value="ECO:0007669"/>
    <property type="project" value="InterPro"/>
</dbReference>
<comment type="PTM">
    <text evidence="12">Binds 4 heme groups per subunit.</text>
</comment>
<keyword evidence="7 12" id="KW-0479">Metal-binding</keyword>
<dbReference type="PANTHER" id="PTHR30333:SF4">
    <property type="entry name" value="CYTOCHROME C FAMILY PROTEIN"/>
    <property type="match status" value="1"/>
</dbReference>
<feature type="binding site" description="axial binding residue" evidence="14">
    <location>
        <position position="69"/>
    </location>
    <ligand>
        <name>heme</name>
        <dbReference type="ChEBI" id="CHEBI:30413"/>
        <label>2</label>
    </ligand>
    <ligandPart>
        <name>Fe</name>
        <dbReference type="ChEBI" id="CHEBI:18248"/>
    </ligandPart>
</feature>
<dbReference type="EMBL" id="FLUP01000001">
    <property type="protein sequence ID" value="SBW05605.1"/>
    <property type="molecule type" value="Genomic_DNA"/>
</dbReference>
<reference evidence="16" key="1">
    <citation type="submission" date="2016-04" db="EMBL/GenBank/DDBJ databases">
        <authorList>
            <person name="Evans L.H."/>
            <person name="Alamgir A."/>
            <person name="Owens N."/>
            <person name="Weber N.D."/>
            <person name="Virtaneva K."/>
            <person name="Barbian K."/>
            <person name="Babar A."/>
            <person name="Rosenke K."/>
        </authorList>
    </citation>
    <scope>NUCLEOTIDE SEQUENCE</scope>
    <source>
        <strain evidence="16">92-2</strain>
    </source>
</reference>
<feature type="binding site" description="axial binding residue" evidence="14">
    <location>
        <position position="42"/>
    </location>
    <ligand>
        <name>heme</name>
        <dbReference type="ChEBI" id="CHEBI:30413"/>
        <label>1</label>
    </ligand>
    <ligandPart>
        <name>Fe</name>
        <dbReference type="ChEBI" id="CHEBI:18248"/>
    </ligandPart>
</feature>
<dbReference type="PIRSF" id="PIRSF000013">
    <property type="entry name" value="4_hem_cytochrm_NapC"/>
    <property type="match status" value="1"/>
</dbReference>
<feature type="domain" description="NapC/NirT cytochrome c N-terminal" evidence="15">
    <location>
        <begin position="8"/>
        <end position="167"/>
    </location>
</feature>
<dbReference type="AlphaFoldDB" id="A0A212K272"/>
<feature type="binding site" description="covalent" evidence="13">
    <location>
        <position position="68"/>
    </location>
    <ligand>
        <name>heme</name>
        <dbReference type="ChEBI" id="CHEBI:30413"/>
        <label>2</label>
    </ligand>
</feature>
<evidence type="ECO:0000256" key="13">
    <source>
        <dbReference type="PIRSR" id="PIRSR000013-1"/>
    </source>
</evidence>